<comment type="caution">
    <text evidence="8">The sequence shown here is derived from an EMBL/GenBank/DDBJ whole genome shotgun (WGS) entry which is preliminary data.</text>
</comment>
<dbReference type="Pfam" id="PF16123">
    <property type="entry name" value="HAGH_C"/>
    <property type="match status" value="1"/>
</dbReference>
<dbReference type="EC" id="3.1.2.6" evidence="2"/>
<keyword evidence="4 8" id="KW-0378">Hydrolase</keyword>
<dbReference type="InterPro" id="IPR036866">
    <property type="entry name" value="RibonucZ/Hydroxyglut_hydro"/>
</dbReference>
<keyword evidence="3" id="KW-0479">Metal-binding</keyword>
<protein>
    <recommendedName>
        <fullName evidence="2">hydroxyacylglutathione hydrolase</fullName>
        <ecNumber evidence="2">3.1.2.6</ecNumber>
    </recommendedName>
    <alternativeName>
        <fullName evidence="6">Glyoxalase II</fullName>
    </alternativeName>
</protein>
<dbReference type="InterPro" id="IPR050110">
    <property type="entry name" value="Glyoxalase_II_hydrolase"/>
</dbReference>
<keyword evidence="5" id="KW-0862">Zinc</keyword>
<dbReference type="Gene3D" id="3.60.15.10">
    <property type="entry name" value="Ribonuclease Z/Hydroxyacylglutathione hydrolase-like"/>
    <property type="match status" value="1"/>
</dbReference>
<evidence type="ECO:0000256" key="2">
    <source>
        <dbReference type="ARBA" id="ARBA00011917"/>
    </source>
</evidence>
<dbReference type="Proteomes" id="UP001236239">
    <property type="component" value="Unassembled WGS sequence"/>
</dbReference>
<evidence type="ECO:0000256" key="1">
    <source>
        <dbReference type="ARBA" id="ARBA00004963"/>
    </source>
</evidence>
<dbReference type="InterPro" id="IPR032282">
    <property type="entry name" value="HAGH_C"/>
</dbReference>
<evidence type="ECO:0000256" key="3">
    <source>
        <dbReference type="ARBA" id="ARBA00022723"/>
    </source>
</evidence>
<sequence length="96" mass="11374">MIMLHNYNTLQRFRLLADNVKIYPTHEYTYSNLQFVESVQPNNQAVQQYKQQVEKLRSQHIPTLPSSIALEKEINPFLMANSLEEFIELRKGKDCF</sequence>
<dbReference type="GO" id="GO:0004416">
    <property type="term" value="F:hydroxyacylglutathione hydrolase activity"/>
    <property type="evidence" value="ECO:0007669"/>
    <property type="project" value="UniProtKB-EC"/>
</dbReference>
<organism evidence="8 9">
    <name type="scientific">Phocoenobacter skyensis</name>
    <dbReference type="NCBI Taxonomy" id="97481"/>
    <lineage>
        <taxon>Bacteria</taxon>
        <taxon>Pseudomonadati</taxon>
        <taxon>Pseudomonadota</taxon>
        <taxon>Gammaproteobacteria</taxon>
        <taxon>Pasteurellales</taxon>
        <taxon>Pasteurellaceae</taxon>
        <taxon>Phocoenobacter</taxon>
    </lineage>
</organism>
<dbReference type="PANTHER" id="PTHR43705:SF1">
    <property type="entry name" value="HYDROXYACYLGLUTATHIONE HYDROLASE GLOB"/>
    <property type="match status" value="1"/>
</dbReference>
<comment type="pathway">
    <text evidence="1">Secondary metabolite metabolism; methylglyoxal degradation; (R)-lactate from methylglyoxal: step 2/2.</text>
</comment>
<evidence type="ECO:0000256" key="5">
    <source>
        <dbReference type="ARBA" id="ARBA00022833"/>
    </source>
</evidence>
<dbReference type="AlphaFoldDB" id="A0AAJ6NA69"/>
<dbReference type="RefSeq" id="WP_306374409.1">
    <property type="nucleotide sequence ID" value="NZ_JASAYK010000005.1"/>
</dbReference>
<evidence type="ECO:0000313" key="8">
    <source>
        <dbReference type="EMBL" id="MDP8173053.1"/>
    </source>
</evidence>
<proteinExistence type="predicted"/>
<dbReference type="GO" id="GO:0046872">
    <property type="term" value="F:metal ion binding"/>
    <property type="evidence" value="ECO:0007669"/>
    <property type="project" value="UniProtKB-KW"/>
</dbReference>
<gene>
    <name evidence="8" type="ORF">QJU93_06750</name>
</gene>
<evidence type="ECO:0000256" key="6">
    <source>
        <dbReference type="ARBA" id="ARBA00031044"/>
    </source>
</evidence>
<evidence type="ECO:0000313" key="9">
    <source>
        <dbReference type="Proteomes" id="UP001236239"/>
    </source>
</evidence>
<evidence type="ECO:0000256" key="4">
    <source>
        <dbReference type="ARBA" id="ARBA00022801"/>
    </source>
</evidence>
<dbReference type="SUPFAM" id="SSF56281">
    <property type="entry name" value="Metallo-hydrolase/oxidoreductase"/>
    <property type="match status" value="1"/>
</dbReference>
<name>A0AAJ6NA69_9PAST</name>
<dbReference type="PANTHER" id="PTHR43705">
    <property type="entry name" value="HYDROXYACYLGLUTATHIONE HYDROLASE"/>
    <property type="match status" value="1"/>
</dbReference>
<feature type="domain" description="Hydroxyacylglutathione hydrolase C-terminal" evidence="7">
    <location>
        <begin position="27"/>
        <end position="94"/>
    </location>
</feature>
<accession>A0AAJ6NA69</accession>
<reference evidence="8" key="1">
    <citation type="journal article" date="2023" name="Front. Microbiol.">
        <title>Phylogeography and host specificity of Pasteurellaceae pathogenic to sea-farmed fish in the north-east Atlantic.</title>
        <authorList>
            <person name="Gulla S."/>
            <person name="Colquhoun D.J."/>
            <person name="Olsen A.B."/>
            <person name="Spilsberg B."/>
            <person name="Lagesen K."/>
            <person name="Aakesson C.P."/>
            <person name="Strom S."/>
            <person name="Manji F."/>
            <person name="Birkbeck T.H."/>
            <person name="Nilsen H.K."/>
        </authorList>
    </citation>
    <scope>NUCLEOTIDE SEQUENCE</scope>
    <source>
        <strain evidence="8">TW16_20</strain>
    </source>
</reference>
<dbReference type="EMBL" id="JASAYQ010000010">
    <property type="protein sequence ID" value="MDP8173053.1"/>
    <property type="molecule type" value="Genomic_DNA"/>
</dbReference>
<evidence type="ECO:0000259" key="7">
    <source>
        <dbReference type="Pfam" id="PF16123"/>
    </source>
</evidence>